<dbReference type="OrthoDB" id="9813147at2"/>
<dbReference type="Pfam" id="PF13335">
    <property type="entry name" value="Mg_chelatase_C"/>
    <property type="match status" value="1"/>
</dbReference>
<dbReference type="InterPro" id="IPR004482">
    <property type="entry name" value="Mg_chelat-rel"/>
</dbReference>
<organism evidence="3 4">
    <name type="scientific">Desulfurobacterium atlanticum</name>
    <dbReference type="NCBI Taxonomy" id="240169"/>
    <lineage>
        <taxon>Bacteria</taxon>
        <taxon>Pseudomonadati</taxon>
        <taxon>Aquificota</taxon>
        <taxon>Aquificia</taxon>
        <taxon>Desulfurobacteriales</taxon>
        <taxon>Desulfurobacteriaceae</taxon>
        <taxon>Desulfurobacterium</taxon>
    </lineage>
</organism>
<dbReference type="AlphaFoldDB" id="A0A238XMP7"/>
<dbReference type="Gene3D" id="3.30.230.10">
    <property type="match status" value="1"/>
</dbReference>
<dbReference type="Gene3D" id="3.40.50.300">
    <property type="entry name" value="P-loop containing nucleotide triphosphate hydrolases"/>
    <property type="match status" value="1"/>
</dbReference>
<dbReference type="GO" id="GO:0005524">
    <property type="term" value="F:ATP binding"/>
    <property type="evidence" value="ECO:0007669"/>
    <property type="project" value="InterPro"/>
</dbReference>
<reference evidence="4" key="1">
    <citation type="submission" date="2017-06" db="EMBL/GenBank/DDBJ databases">
        <authorList>
            <person name="Varghese N."/>
            <person name="Submissions S."/>
        </authorList>
    </citation>
    <scope>NUCLEOTIDE SEQUENCE [LARGE SCALE GENOMIC DNA]</scope>
    <source>
        <strain evidence="4">DSM 15668</strain>
    </source>
</reference>
<protein>
    <submittedName>
        <fullName evidence="3">Magnesium chelatase family protein</fullName>
    </submittedName>
</protein>
<dbReference type="InterPro" id="IPR045006">
    <property type="entry name" value="CHLI-like"/>
</dbReference>
<evidence type="ECO:0000313" key="3">
    <source>
        <dbReference type="EMBL" id="SNR60286.1"/>
    </source>
</evidence>
<dbReference type="InterPro" id="IPR020568">
    <property type="entry name" value="Ribosomal_Su5_D2-typ_SF"/>
</dbReference>
<evidence type="ECO:0000259" key="2">
    <source>
        <dbReference type="SMART" id="SM00382"/>
    </source>
</evidence>
<comment type="similarity">
    <text evidence="1">Belongs to the Mg-chelatase subunits D/I family. ComM subfamily.</text>
</comment>
<dbReference type="Proteomes" id="UP000198405">
    <property type="component" value="Unassembled WGS sequence"/>
</dbReference>
<gene>
    <name evidence="3" type="ORF">SAMN06265340_101120</name>
</gene>
<dbReference type="NCBIfam" id="TIGR00368">
    <property type="entry name" value="YifB family Mg chelatase-like AAA ATPase"/>
    <property type="match status" value="1"/>
</dbReference>
<keyword evidence="4" id="KW-1185">Reference proteome</keyword>
<dbReference type="EMBL" id="FZOB01000001">
    <property type="protein sequence ID" value="SNR60286.1"/>
    <property type="molecule type" value="Genomic_DNA"/>
</dbReference>
<dbReference type="SUPFAM" id="SSF54211">
    <property type="entry name" value="Ribosomal protein S5 domain 2-like"/>
    <property type="match status" value="1"/>
</dbReference>
<dbReference type="Pfam" id="PF01078">
    <property type="entry name" value="Mg_chelatase"/>
    <property type="match status" value="1"/>
</dbReference>
<dbReference type="InterPro" id="IPR000523">
    <property type="entry name" value="Mg_chelatse_chII-like_cat_dom"/>
</dbReference>
<sequence>MVAEIKSYTVLGVDAVEVTVQVDAGRGLPSVAIVGLPDSAVKESRERVRSALINSGFPFPARKVVINLAPADLKKEGTIYDLPISIGILFSQNIVSGRKLKDYLIAGELGLNGEVRRVKGALACAILAREKGYKGVILPVNNAEEASLISGIEIVPVKTLTETVAFLNGDLTIEPFKREGDFRESKFDIDMADVSGQFHAKRAVEIAAAGGHNLLFFGPPGSGKTMIARRIPTILPLMTEQEIIETTKVYSAAGLLSEGVIDKRPFRSPHHLVSDVAMVGGGSSLKPGEVSLAHNGVLFLDEFPEFKRSVIEALRQPLEDGMVTVSRISGTVSFPARFMFVAAMNPCPCGFYGFEDDVHQCSCSPVQVKRYLSKVSGPILDRIDIHVSLPAVKPDELSKMECGETSASIRERIEKAHAVQRERFKGLKISFNSHMGSTEIRKFCSLSSDAKAILEKAVSTFRLSARGYNRILKLARTIADLEGEEIIKSHHVAEAVSFREVIKIN</sequence>
<dbReference type="RefSeq" id="WP_089322157.1">
    <property type="nucleotide sequence ID" value="NZ_FZOB01000001.1"/>
</dbReference>
<dbReference type="InterPro" id="IPR003593">
    <property type="entry name" value="AAA+_ATPase"/>
</dbReference>
<proteinExistence type="inferred from homology"/>
<dbReference type="PANTHER" id="PTHR32039:SF7">
    <property type="entry name" value="COMPETENCE PROTEIN COMM"/>
    <property type="match status" value="1"/>
</dbReference>
<dbReference type="SMART" id="SM00382">
    <property type="entry name" value="AAA"/>
    <property type="match status" value="1"/>
</dbReference>
<accession>A0A238XMP7</accession>
<dbReference type="InterPro" id="IPR027417">
    <property type="entry name" value="P-loop_NTPase"/>
</dbReference>
<feature type="domain" description="AAA+ ATPase" evidence="2">
    <location>
        <begin position="210"/>
        <end position="372"/>
    </location>
</feature>
<evidence type="ECO:0000313" key="4">
    <source>
        <dbReference type="Proteomes" id="UP000198405"/>
    </source>
</evidence>
<dbReference type="InterPro" id="IPR014721">
    <property type="entry name" value="Ribsml_uS5_D2-typ_fold_subgr"/>
</dbReference>
<dbReference type="Pfam" id="PF13541">
    <property type="entry name" value="ChlI"/>
    <property type="match status" value="1"/>
</dbReference>
<dbReference type="PANTHER" id="PTHR32039">
    <property type="entry name" value="MAGNESIUM-CHELATASE SUBUNIT CHLI"/>
    <property type="match status" value="1"/>
</dbReference>
<name>A0A238XMP7_9BACT</name>
<dbReference type="SUPFAM" id="SSF52540">
    <property type="entry name" value="P-loop containing nucleoside triphosphate hydrolases"/>
    <property type="match status" value="1"/>
</dbReference>
<evidence type="ECO:0000256" key="1">
    <source>
        <dbReference type="ARBA" id="ARBA00006354"/>
    </source>
</evidence>
<dbReference type="InterPro" id="IPR025158">
    <property type="entry name" value="Mg_chelat-rel_C"/>
</dbReference>